<feature type="compositionally biased region" description="Pro residues" evidence="1">
    <location>
        <begin position="31"/>
        <end position="44"/>
    </location>
</feature>
<protein>
    <recommendedName>
        <fullName evidence="4">DUF3348 family protein</fullName>
    </recommendedName>
</protein>
<name>A0ABW5UQW6_9BURK</name>
<keyword evidence="3" id="KW-1185">Reference proteome</keyword>
<dbReference type="EMBL" id="JBHUMV010000008">
    <property type="protein sequence ID" value="MFD2755823.1"/>
    <property type="molecule type" value="Genomic_DNA"/>
</dbReference>
<evidence type="ECO:0000313" key="3">
    <source>
        <dbReference type="Proteomes" id="UP001597463"/>
    </source>
</evidence>
<feature type="region of interest" description="Disordered" evidence="1">
    <location>
        <begin position="1"/>
        <end position="55"/>
    </location>
</feature>
<accession>A0ABW5UQW6</accession>
<feature type="compositionally biased region" description="Low complexity" evidence="1">
    <location>
        <begin position="45"/>
        <end position="55"/>
    </location>
</feature>
<organism evidence="2 3">
    <name type="scientific">Comamonas terrae</name>
    <dbReference type="NCBI Taxonomy" id="673548"/>
    <lineage>
        <taxon>Bacteria</taxon>
        <taxon>Pseudomonadati</taxon>
        <taxon>Pseudomonadota</taxon>
        <taxon>Betaproteobacteria</taxon>
        <taxon>Burkholderiales</taxon>
        <taxon>Comamonadaceae</taxon>
        <taxon>Comamonas</taxon>
    </lineage>
</organism>
<comment type="caution">
    <text evidence="2">The sequence shown here is derived from an EMBL/GenBank/DDBJ whole genome shotgun (WGS) entry which is preliminary data.</text>
</comment>
<reference evidence="3" key="1">
    <citation type="journal article" date="2019" name="Int. J. Syst. Evol. Microbiol.">
        <title>The Global Catalogue of Microorganisms (GCM) 10K type strain sequencing project: providing services to taxonomists for standard genome sequencing and annotation.</title>
        <authorList>
            <consortium name="The Broad Institute Genomics Platform"/>
            <consortium name="The Broad Institute Genome Sequencing Center for Infectious Disease"/>
            <person name="Wu L."/>
            <person name="Ma J."/>
        </authorList>
    </citation>
    <scope>NUCLEOTIDE SEQUENCE [LARGE SCALE GENOMIC DNA]</scope>
    <source>
        <strain evidence="3">TISTR 1906</strain>
    </source>
</reference>
<dbReference type="Proteomes" id="UP001597463">
    <property type="component" value="Unassembled WGS sequence"/>
</dbReference>
<gene>
    <name evidence="2" type="ORF">ACFSW6_17275</name>
</gene>
<sequence length="334" mass="35946">MKRAPSIVRGADGNTPAQPGPTRISIGAAPSVPPAAPQCPPQPGPQSLSSRPAPTRLALPGAAQAEAAGHRRPVLKPSVLAGVQQRPFAAAAEELLQLFPDAQPQAVQLAQQQIGAAPLPTAGAPDWMRFGEPQQQRLAQLVRQRLQLAEEPLLRQVPLLLRQLHARMSDLLEALQGGVFRRTPARIWSEAAPEVRLAETRLQQALPQLQSHQALLAELALQTGAAHRQLQALDMAAAWLLERTGDDIHTTLSARAAAILASQALALEQLQLLQLDQDHLQALTAMVQEGVLVRLPAVLAQLAPWGPRLSETQRLLLADVVAEFKAFIERKLPS</sequence>
<evidence type="ECO:0008006" key="4">
    <source>
        <dbReference type="Google" id="ProtNLM"/>
    </source>
</evidence>
<evidence type="ECO:0000313" key="2">
    <source>
        <dbReference type="EMBL" id="MFD2755823.1"/>
    </source>
</evidence>
<dbReference type="RefSeq" id="WP_066481297.1">
    <property type="nucleotide sequence ID" value="NZ_BCNT01000015.1"/>
</dbReference>
<evidence type="ECO:0000256" key="1">
    <source>
        <dbReference type="SAM" id="MobiDB-lite"/>
    </source>
</evidence>
<proteinExistence type="predicted"/>